<feature type="binding site" evidence="9">
    <location>
        <position position="372"/>
    </location>
    <ligand>
        <name>ATP</name>
        <dbReference type="ChEBI" id="CHEBI:30616"/>
    </ligand>
</feature>
<dbReference type="Gene3D" id="3.30.590.10">
    <property type="entry name" value="Glutamine synthetase/guanido kinase, catalytic domain"/>
    <property type="match status" value="1"/>
</dbReference>
<dbReference type="Proteomes" id="UP000008136">
    <property type="component" value="Chromosome"/>
</dbReference>
<feature type="binding site" evidence="9">
    <location>
        <begin position="299"/>
        <end position="301"/>
    </location>
    <ligand>
        <name>ATP</name>
        <dbReference type="ChEBI" id="CHEBI:30616"/>
    </ligand>
</feature>
<dbReference type="InterPro" id="IPR014746">
    <property type="entry name" value="Gln_synth/guanido_kin_cat_dom"/>
</dbReference>
<dbReference type="InterPro" id="IPR008146">
    <property type="entry name" value="Gln_synth_cat_dom"/>
</dbReference>
<keyword evidence="3" id="KW-0963">Cytoplasm</keyword>
<feature type="binding site" evidence="10">
    <location>
        <position position="248"/>
    </location>
    <ligand>
        <name>Mg(2+)</name>
        <dbReference type="ChEBI" id="CHEBI:18420"/>
        <label>1</label>
    </ligand>
</feature>
<feature type="binding site" evidence="10">
    <location>
        <position position="154"/>
    </location>
    <ligand>
        <name>Mg(2+)</name>
        <dbReference type="ChEBI" id="CHEBI:18420"/>
        <label>1</label>
    </ligand>
</feature>
<dbReference type="AlphaFoldDB" id="F2KQF0"/>
<dbReference type="STRING" id="693661.Arcve_1684"/>
<dbReference type="NCBIfam" id="TIGR00653">
    <property type="entry name" value="GlnA"/>
    <property type="match status" value="1"/>
</dbReference>
<evidence type="ECO:0000256" key="1">
    <source>
        <dbReference type="ARBA" id="ARBA00004496"/>
    </source>
</evidence>
<protein>
    <recommendedName>
        <fullName evidence="7">Glutamate--ammonia ligase</fullName>
    </recommendedName>
</protein>
<evidence type="ECO:0000256" key="7">
    <source>
        <dbReference type="ARBA" id="ARBA00030668"/>
    </source>
</evidence>
<evidence type="ECO:0000259" key="14">
    <source>
        <dbReference type="PROSITE" id="PS51986"/>
    </source>
</evidence>
<dbReference type="EMBL" id="CP002588">
    <property type="protein sequence ID" value="AEA47683.1"/>
    <property type="molecule type" value="Genomic_DNA"/>
</dbReference>
<keyword evidence="5 9" id="KW-0547">Nucleotide-binding</keyword>
<dbReference type="GO" id="GO:0004356">
    <property type="term" value="F:glutamine synthetase activity"/>
    <property type="evidence" value="ECO:0007669"/>
    <property type="project" value="InterPro"/>
</dbReference>
<dbReference type="KEGG" id="ave:Arcve_1684"/>
<reference evidence="16 17" key="1">
    <citation type="submission" date="2011-03" db="EMBL/GenBank/DDBJ databases">
        <title>The complete genome of Archaeoglobus veneficus SNP6.</title>
        <authorList>
            <consortium name="US DOE Joint Genome Institute (JGI-PGF)"/>
            <person name="Lucas S."/>
            <person name="Copeland A."/>
            <person name="Lapidus A."/>
            <person name="Bruce D."/>
            <person name="Goodwin L."/>
            <person name="Pitluck S."/>
            <person name="Kyrpides N."/>
            <person name="Mavromatis K."/>
            <person name="Pagani I."/>
            <person name="Ivanova N."/>
            <person name="Mikhailova N."/>
            <person name="Lu M."/>
            <person name="Detter J.C."/>
            <person name="Tapia R."/>
            <person name="Han C."/>
            <person name="Land M."/>
            <person name="Hauser L."/>
            <person name="Markowitz V."/>
            <person name="Cheng J.-F."/>
            <person name="Hugenholtz P."/>
            <person name="Woyke T."/>
            <person name="Wu D."/>
            <person name="Spring S."/>
            <person name="Brambilla E."/>
            <person name="Klenk H.-P."/>
            <person name="Eisen J.A."/>
        </authorList>
    </citation>
    <scope>NUCLEOTIDE SEQUENCE [LARGE SCALE GENOMIC DNA]</scope>
    <source>
        <strain>SNP6</strain>
    </source>
</reference>
<feature type="binding site" evidence="8">
    <location>
        <position position="354"/>
    </location>
    <ligand>
        <name>L-glutamate</name>
        <dbReference type="ChEBI" id="CHEBI:29985"/>
    </ligand>
</feature>
<evidence type="ECO:0000256" key="2">
    <source>
        <dbReference type="ARBA" id="ARBA00009897"/>
    </source>
</evidence>
<dbReference type="eggNOG" id="arCOG01909">
    <property type="taxonomic scope" value="Archaea"/>
</dbReference>
<evidence type="ECO:0000259" key="15">
    <source>
        <dbReference type="PROSITE" id="PS51987"/>
    </source>
</evidence>
<gene>
    <name evidence="16" type="ordered locus">Arcve_1684</name>
</gene>
<name>F2KQF0_ARCVS</name>
<keyword evidence="10" id="KW-0460">Magnesium</keyword>
<feature type="binding site" evidence="10">
    <location>
        <position position="152"/>
    </location>
    <ligand>
        <name>Mg(2+)</name>
        <dbReference type="ChEBI" id="CHEBI:18420"/>
        <label>1</label>
    </ligand>
</feature>
<comment type="subcellular location">
    <subcellularLocation>
        <location evidence="1">Cytoplasm</location>
    </subcellularLocation>
</comment>
<keyword evidence="4" id="KW-0436">Ligase</keyword>
<evidence type="ECO:0000313" key="16">
    <source>
        <dbReference type="EMBL" id="AEA47683.1"/>
    </source>
</evidence>
<evidence type="ECO:0000256" key="11">
    <source>
        <dbReference type="PIRSR" id="PIRSR604809-50"/>
    </source>
</evidence>
<dbReference type="SUPFAM" id="SSF54368">
    <property type="entry name" value="Glutamine synthetase, N-terminal domain"/>
    <property type="match status" value="1"/>
</dbReference>
<evidence type="ECO:0000313" key="17">
    <source>
        <dbReference type="Proteomes" id="UP000008136"/>
    </source>
</evidence>
<feature type="binding site" evidence="9">
    <location>
        <position position="235"/>
    </location>
    <ligand>
        <name>ATP</name>
        <dbReference type="ChEBI" id="CHEBI:30616"/>
    </ligand>
</feature>
<evidence type="ECO:0000256" key="10">
    <source>
        <dbReference type="PIRSR" id="PIRSR604809-3"/>
    </source>
</evidence>
<dbReference type="Gene3D" id="3.10.20.70">
    <property type="entry name" value="Glutamine synthetase, N-terminal domain"/>
    <property type="match status" value="1"/>
</dbReference>
<keyword evidence="17" id="KW-1185">Reference proteome</keyword>
<feature type="binding site" evidence="8">
    <location>
        <position position="360"/>
    </location>
    <ligand>
        <name>L-glutamate</name>
        <dbReference type="ChEBI" id="CHEBI:29985"/>
    </ligand>
</feature>
<dbReference type="InterPro" id="IPR008147">
    <property type="entry name" value="Gln_synt_N"/>
</dbReference>
<evidence type="ECO:0000256" key="12">
    <source>
        <dbReference type="PROSITE-ProRule" id="PRU01330"/>
    </source>
</evidence>
<comment type="cofactor">
    <cofactor evidence="10">
        <name>Mg(2+)</name>
        <dbReference type="ChEBI" id="CHEBI:18420"/>
    </cofactor>
    <text evidence="10">Binds 2 Mg(2+) ions per subunit.</text>
</comment>
<dbReference type="GO" id="GO:0005737">
    <property type="term" value="C:cytoplasm"/>
    <property type="evidence" value="ECO:0007669"/>
    <property type="project" value="UniProtKB-SubCell"/>
</dbReference>
<dbReference type="PANTHER" id="PTHR43407:SF1">
    <property type="entry name" value="LENGSIN"/>
    <property type="match status" value="1"/>
</dbReference>
<feature type="modified residue" description="O-AMP-tyrosine" evidence="11">
    <location>
        <position position="431"/>
    </location>
</feature>
<dbReference type="InterPro" id="IPR027303">
    <property type="entry name" value="Gln_synth_gly_rich_site"/>
</dbReference>
<sequence length="501" mass="56612">MEKRLYSEALRLLKKYRKGDEMTEEAVKILKENNVKQVLCAFCDVRGYLQMFSIPAREFTDGSAFEGIGFDGSSVRGFKTIEQSDMVWVPDPSTIKIIPWIDDPVQKTAIMFGDCYEAWGTEVANCDPRGYVAKRLQKMLGDEGKTAIFGPEIEFFVFDSADPTRLTWDMWVSPNGGAGDSWGPPRVMPDSPEVTPGGFIIRPKEGYFRAPPEDTTVEYRNELVYYLEQLGVDVEYHHHEVATAGQVELDFKPKQLVDVGDAFYLYKFAAKNIAAMYGMVATFMPKPLYLDNASGMHTHQSLWKGEPFSGEALFADPDDEFMLSQTARYYIGGLLEHAKALTALCAPTVNSYKRLVPGFEAPIYICWSPRNRSALVRVPMYLKKPSAIRVEYRGADPSCNPYLAFAAMLAAGLDGIKKKIDPGDPLMKDVYELSPKEKKEFGVGELPTTLRDALDHLASDEVIQKVLGSHIFDAFMEIKIDEWNQYCLYITPWEFMKYLDI</sequence>
<dbReference type="InterPro" id="IPR036651">
    <property type="entry name" value="Gln_synt_N_sf"/>
</dbReference>
<evidence type="ECO:0000256" key="9">
    <source>
        <dbReference type="PIRSR" id="PIRSR604809-2"/>
    </source>
</evidence>
<feature type="binding site" evidence="8">
    <location>
        <position position="372"/>
    </location>
    <ligand>
        <name>L-glutamate</name>
        <dbReference type="ChEBI" id="CHEBI:29985"/>
    </ligand>
</feature>
<dbReference type="SUPFAM" id="SSF55931">
    <property type="entry name" value="Glutamine synthetase/guanido kinase"/>
    <property type="match status" value="1"/>
</dbReference>
<dbReference type="PROSITE" id="PS51987">
    <property type="entry name" value="GS_CATALYTIC"/>
    <property type="match status" value="1"/>
</dbReference>
<dbReference type="Pfam" id="PF03951">
    <property type="entry name" value="Gln-synt_N"/>
    <property type="match status" value="1"/>
</dbReference>
<proteinExistence type="inferred from homology"/>
<feature type="binding site" evidence="10">
    <location>
        <position position="391"/>
    </location>
    <ligand>
        <name>Mg(2+)</name>
        <dbReference type="ChEBI" id="CHEBI:18420"/>
        <label>1</label>
    </ligand>
</feature>
<keyword evidence="11" id="KW-0597">Phosphoprotein</keyword>
<organism evidence="16 17">
    <name type="scientific">Archaeoglobus veneficus (strain DSM 11195 / SNP6)</name>
    <dbReference type="NCBI Taxonomy" id="693661"/>
    <lineage>
        <taxon>Archaea</taxon>
        <taxon>Methanobacteriati</taxon>
        <taxon>Methanobacteriota</taxon>
        <taxon>Archaeoglobi</taxon>
        <taxon>Archaeoglobales</taxon>
        <taxon>Archaeoglobaceae</taxon>
        <taxon>Archaeoglobus</taxon>
    </lineage>
</organism>
<dbReference type="PANTHER" id="PTHR43407">
    <property type="entry name" value="GLUTAMINE SYNTHETASE"/>
    <property type="match status" value="1"/>
</dbReference>
<dbReference type="HOGENOM" id="CLU_017290_1_2_2"/>
<evidence type="ECO:0000256" key="13">
    <source>
        <dbReference type="RuleBase" id="RU000384"/>
    </source>
</evidence>
<evidence type="ECO:0000256" key="8">
    <source>
        <dbReference type="PIRSR" id="PIRSR604809-1"/>
    </source>
</evidence>
<dbReference type="GO" id="GO:0006542">
    <property type="term" value="P:glutamine biosynthetic process"/>
    <property type="evidence" value="ECO:0007669"/>
    <property type="project" value="InterPro"/>
</dbReference>
<dbReference type="SMART" id="SM01230">
    <property type="entry name" value="Gln-synt_C"/>
    <property type="match status" value="1"/>
</dbReference>
<keyword evidence="10" id="KW-0479">Metal-binding</keyword>
<evidence type="ECO:0000256" key="6">
    <source>
        <dbReference type="ARBA" id="ARBA00022840"/>
    </source>
</evidence>
<dbReference type="GO" id="GO:0016020">
    <property type="term" value="C:membrane"/>
    <property type="evidence" value="ECO:0007669"/>
    <property type="project" value="TreeGrafter"/>
</dbReference>
<feature type="binding site" evidence="8">
    <location>
        <begin position="292"/>
        <end position="293"/>
    </location>
    <ligand>
        <name>L-glutamate</name>
        <dbReference type="ChEBI" id="CHEBI:29985"/>
    </ligand>
</feature>
<feature type="domain" description="GS beta-grasp" evidence="14">
    <location>
        <begin position="33"/>
        <end position="120"/>
    </location>
</feature>
<accession>F2KQF0</accession>
<evidence type="ECO:0000256" key="5">
    <source>
        <dbReference type="ARBA" id="ARBA00022741"/>
    </source>
</evidence>
<dbReference type="GO" id="GO:0005524">
    <property type="term" value="F:ATP binding"/>
    <property type="evidence" value="ECO:0007669"/>
    <property type="project" value="UniProtKB-KW"/>
</dbReference>
<dbReference type="PROSITE" id="PS51986">
    <property type="entry name" value="GS_BETA_GRASP"/>
    <property type="match status" value="1"/>
</dbReference>
<feature type="domain" description="GS catalytic" evidence="15">
    <location>
        <begin position="128"/>
        <end position="501"/>
    </location>
</feature>
<feature type="binding site" evidence="8">
    <location>
        <position position="393"/>
    </location>
    <ligand>
        <name>L-glutamate</name>
        <dbReference type="ChEBI" id="CHEBI:29985"/>
    </ligand>
</feature>
<dbReference type="InterPro" id="IPR004809">
    <property type="entry name" value="Gln_synth_I"/>
</dbReference>
<keyword evidence="6 9" id="KW-0067">ATP-binding</keyword>
<evidence type="ECO:0000256" key="3">
    <source>
        <dbReference type="ARBA" id="ARBA00022490"/>
    </source>
</evidence>
<dbReference type="Pfam" id="PF00120">
    <property type="entry name" value="Gln-synt_C"/>
    <property type="match status" value="1"/>
</dbReference>
<dbReference type="PROSITE" id="PS00181">
    <property type="entry name" value="GLNA_ATP"/>
    <property type="match status" value="1"/>
</dbReference>
<feature type="binding site" evidence="10">
    <location>
        <position position="297"/>
    </location>
    <ligand>
        <name>Mg(2+)</name>
        <dbReference type="ChEBI" id="CHEBI:18420"/>
        <label>1</label>
    </ligand>
</feature>
<feature type="binding site" evidence="10">
    <location>
        <position position="240"/>
    </location>
    <ligand>
        <name>Mg(2+)</name>
        <dbReference type="ChEBI" id="CHEBI:18420"/>
        <label>1</label>
    </ligand>
</feature>
<comment type="similarity">
    <text evidence="2 12 13">Belongs to the glutamine synthetase family.</text>
</comment>
<evidence type="ECO:0000256" key="4">
    <source>
        <dbReference type="ARBA" id="ARBA00022598"/>
    </source>
</evidence>
<dbReference type="GO" id="GO:0046872">
    <property type="term" value="F:metal ion binding"/>
    <property type="evidence" value="ECO:0007669"/>
    <property type="project" value="UniProtKB-KW"/>
</dbReference>